<proteinExistence type="inferred from homology"/>
<dbReference type="SUPFAM" id="SSF55895">
    <property type="entry name" value="Ribonuclease Rh-like"/>
    <property type="match status" value="1"/>
</dbReference>
<dbReference type="EMBL" id="VAHF01000004">
    <property type="protein sequence ID" value="TXG64148.1"/>
    <property type="molecule type" value="Genomic_DNA"/>
</dbReference>
<dbReference type="InterPro" id="IPR036430">
    <property type="entry name" value="RNase_T2-like_sf"/>
</dbReference>
<dbReference type="InterPro" id="IPR018188">
    <property type="entry name" value="RNase_T2_His_AS_1"/>
</dbReference>
<keyword evidence="7" id="KW-0732">Signal</keyword>
<dbReference type="GO" id="GO:0033897">
    <property type="term" value="F:ribonuclease T2 activity"/>
    <property type="evidence" value="ECO:0007669"/>
    <property type="project" value="InterPro"/>
</dbReference>
<accession>A0A5C7I5A9</accession>
<evidence type="ECO:0000256" key="2">
    <source>
        <dbReference type="ARBA" id="ARBA00022722"/>
    </source>
</evidence>
<reference evidence="9" key="1">
    <citation type="journal article" date="2019" name="Gigascience">
        <title>De novo genome assembly of the endangered Acer yangbiense, a plant species with extremely small populations endemic to Yunnan Province, China.</title>
        <authorList>
            <person name="Yang J."/>
            <person name="Wariss H.M."/>
            <person name="Tao L."/>
            <person name="Zhang R."/>
            <person name="Yun Q."/>
            <person name="Hollingsworth P."/>
            <person name="Dao Z."/>
            <person name="Luo G."/>
            <person name="Guo H."/>
            <person name="Ma Y."/>
            <person name="Sun W."/>
        </authorList>
    </citation>
    <scope>NUCLEOTIDE SEQUENCE [LARGE SCALE GENOMIC DNA]</scope>
    <source>
        <strain evidence="9">cv. Malutang</strain>
    </source>
</reference>
<evidence type="ECO:0000256" key="6">
    <source>
        <dbReference type="RuleBase" id="RU004328"/>
    </source>
</evidence>
<organism evidence="8 9">
    <name type="scientific">Acer yangbiense</name>
    <dbReference type="NCBI Taxonomy" id="1000413"/>
    <lineage>
        <taxon>Eukaryota</taxon>
        <taxon>Viridiplantae</taxon>
        <taxon>Streptophyta</taxon>
        <taxon>Embryophyta</taxon>
        <taxon>Tracheophyta</taxon>
        <taxon>Spermatophyta</taxon>
        <taxon>Magnoliopsida</taxon>
        <taxon>eudicotyledons</taxon>
        <taxon>Gunneridae</taxon>
        <taxon>Pentapetalae</taxon>
        <taxon>rosids</taxon>
        <taxon>malvids</taxon>
        <taxon>Sapindales</taxon>
        <taxon>Sapindaceae</taxon>
        <taxon>Hippocastanoideae</taxon>
        <taxon>Acereae</taxon>
        <taxon>Acer</taxon>
    </lineage>
</organism>
<evidence type="ECO:0000256" key="7">
    <source>
        <dbReference type="SAM" id="SignalP"/>
    </source>
</evidence>
<evidence type="ECO:0000256" key="1">
    <source>
        <dbReference type="ARBA" id="ARBA00007469"/>
    </source>
</evidence>
<feature type="signal peptide" evidence="7">
    <location>
        <begin position="1"/>
        <end position="24"/>
    </location>
</feature>
<dbReference type="AlphaFoldDB" id="A0A5C7I5A9"/>
<dbReference type="PANTHER" id="PTHR11240">
    <property type="entry name" value="RIBONUCLEASE T2"/>
    <property type="match status" value="1"/>
</dbReference>
<dbReference type="Proteomes" id="UP000323000">
    <property type="component" value="Chromosome 4"/>
</dbReference>
<evidence type="ECO:0000256" key="3">
    <source>
        <dbReference type="ARBA" id="ARBA00022759"/>
    </source>
</evidence>
<keyword evidence="9" id="KW-1185">Reference proteome</keyword>
<keyword evidence="2" id="KW-0540">Nuclease</keyword>
<dbReference type="Gene3D" id="3.90.730.10">
    <property type="entry name" value="Ribonuclease T2-like"/>
    <property type="match status" value="1"/>
</dbReference>
<comment type="similarity">
    <text evidence="1 6">Belongs to the RNase T2 family.</text>
</comment>
<dbReference type="OrthoDB" id="1898737at2759"/>
<comment type="caution">
    <text evidence="8">The sequence shown here is derived from an EMBL/GenBank/DDBJ whole genome shotgun (WGS) entry which is preliminary data.</text>
</comment>
<protein>
    <submittedName>
        <fullName evidence="8">Uncharacterized protein</fullName>
    </submittedName>
</protein>
<feature type="chain" id="PRO_5022891710" evidence="7">
    <location>
        <begin position="25"/>
        <end position="284"/>
    </location>
</feature>
<name>A0A5C7I5A9_9ROSI</name>
<keyword evidence="5" id="KW-0456">Lyase</keyword>
<sequence>MLKRKDTAALVLVFVVFGIQTCFSQNIGRASFPKGFVFGTDSSAFQVSNGTFQDQMIIALPVGKKPPPQPPVPAWLVQTWPAGYCAAFSTTCSTTTIPASFTIHGLWPIDNDGHVLNKPESSKLPGRKIEMDEFKNIVVNYFPDLARDLREKWPSLTERTAEGFWLHEWDTHGSQQPVLQPAKYFFTTRDMADRTDLLKALTAEGIVPGDNRRYPIVDIENAITKKIGYKPLLFCHKTNTLSELVICVGDVKAQNFAPCKQQKYPNLCGGPHIEYPLTNKKFSS</sequence>
<dbReference type="PANTHER" id="PTHR11240:SF75">
    <property type="entry name" value="RIBONUCLEASE 3"/>
    <property type="match status" value="1"/>
</dbReference>
<keyword evidence="3" id="KW-0255">Endonuclease</keyword>
<keyword evidence="4" id="KW-0378">Hydrolase</keyword>
<evidence type="ECO:0000313" key="8">
    <source>
        <dbReference type="EMBL" id="TXG64148.1"/>
    </source>
</evidence>
<evidence type="ECO:0000256" key="4">
    <source>
        <dbReference type="ARBA" id="ARBA00022801"/>
    </source>
</evidence>
<dbReference type="GO" id="GO:0016787">
    <property type="term" value="F:hydrolase activity"/>
    <property type="evidence" value="ECO:0007669"/>
    <property type="project" value="UniProtKB-KW"/>
</dbReference>
<evidence type="ECO:0000313" key="9">
    <source>
        <dbReference type="Proteomes" id="UP000323000"/>
    </source>
</evidence>
<dbReference type="GO" id="GO:0003723">
    <property type="term" value="F:RNA binding"/>
    <property type="evidence" value="ECO:0007669"/>
    <property type="project" value="InterPro"/>
</dbReference>
<evidence type="ECO:0000256" key="5">
    <source>
        <dbReference type="ARBA" id="ARBA00023239"/>
    </source>
</evidence>
<dbReference type="GO" id="GO:0006401">
    <property type="term" value="P:RNA catabolic process"/>
    <property type="evidence" value="ECO:0007669"/>
    <property type="project" value="TreeGrafter"/>
</dbReference>
<dbReference type="InterPro" id="IPR001568">
    <property type="entry name" value="RNase_T2-like"/>
</dbReference>
<dbReference type="Pfam" id="PF00445">
    <property type="entry name" value="Ribonuclease_T2"/>
    <property type="match status" value="1"/>
</dbReference>
<dbReference type="PROSITE" id="PS00530">
    <property type="entry name" value="RNASE_T2_1"/>
    <property type="match status" value="1"/>
</dbReference>
<dbReference type="GO" id="GO:0005576">
    <property type="term" value="C:extracellular region"/>
    <property type="evidence" value="ECO:0007669"/>
    <property type="project" value="TreeGrafter"/>
</dbReference>
<gene>
    <name evidence="8" type="ORF">EZV62_011142</name>
</gene>